<keyword evidence="7 14" id="KW-0732">Signal</keyword>
<feature type="transmembrane region" description="Helical" evidence="13">
    <location>
        <begin position="410"/>
        <end position="431"/>
    </location>
</feature>
<reference evidence="15" key="1">
    <citation type="journal article" date="2020" name="Stud. Mycol.">
        <title>101 Dothideomycetes genomes: a test case for predicting lifestyles and emergence of pathogens.</title>
        <authorList>
            <person name="Haridas S."/>
            <person name="Albert R."/>
            <person name="Binder M."/>
            <person name="Bloem J."/>
            <person name="Labutti K."/>
            <person name="Salamov A."/>
            <person name="Andreopoulos B."/>
            <person name="Baker S."/>
            <person name="Barry K."/>
            <person name="Bills G."/>
            <person name="Bluhm B."/>
            <person name="Cannon C."/>
            <person name="Castanera R."/>
            <person name="Culley D."/>
            <person name="Daum C."/>
            <person name="Ezra D."/>
            <person name="Gonzalez J."/>
            <person name="Henrissat B."/>
            <person name="Kuo A."/>
            <person name="Liang C."/>
            <person name="Lipzen A."/>
            <person name="Lutzoni F."/>
            <person name="Magnuson J."/>
            <person name="Mondo S."/>
            <person name="Nolan M."/>
            <person name="Ohm R."/>
            <person name="Pangilinan J."/>
            <person name="Park H.-J."/>
            <person name="Ramirez L."/>
            <person name="Alfaro M."/>
            <person name="Sun H."/>
            <person name="Tritt A."/>
            <person name="Yoshinaga Y."/>
            <person name="Zwiers L.-H."/>
            <person name="Turgeon B."/>
            <person name="Goodwin S."/>
            <person name="Spatafora J."/>
            <person name="Crous P."/>
            <person name="Grigoriev I."/>
        </authorList>
    </citation>
    <scope>NUCLEOTIDE SEQUENCE</scope>
    <source>
        <strain evidence="15">ATCC 16933</strain>
    </source>
</reference>
<accession>A0A6A6NN73</accession>
<evidence type="ECO:0000256" key="12">
    <source>
        <dbReference type="ARBA" id="ARBA00023242"/>
    </source>
</evidence>
<dbReference type="PANTHER" id="PTHR28012">
    <property type="entry name" value="NUCLEAR FUSION PROTEIN KAR5"/>
    <property type="match status" value="1"/>
</dbReference>
<comment type="similarity">
    <text evidence="4">Belongs to the KAR5 family.</text>
</comment>
<dbReference type="GO" id="GO:0048288">
    <property type="term" value="P:nuclear membrane fusion involved in karyogamy"/>
    <property type="evidence" value="ECO:0007669"/>
    <property type="project" value="InterPro"/>
</dbReference>
<dbReference type="EMBL" id="MU001702">
    <property type="protein sequence ID" value="KAF2452917.1"/>
    <property type="molecule type" value="Genomic_DNA"/>
</dbReference>
<feature type="transmembrane region" description="Helical" evidence="13">
    <location>
        <begin position="369"/>
        <end position="387"/>
    </location>
</feature>
<feature type="transmembrane region" description="Helical" evidence="13">
    <location>
        <begin position="343"/>
        <end position="362"/>
    </location>
</feature>
<evidence type="ECO:0000256" key="5">
    <source>
        <dbReference type="ARBA" id="ARBA00022459"/>
    </source>
</evidence>
<evidence type="ECO:0000256" key="8">
    <source>
        <dbReference type="ARBA" id="ARBA00022824"/>
    </source>
</evidence>
<dbReference type="Proteomes" id="UP000799766">
    <property type="component" value="Unassembled WGS sequence"/>
</dbReference>
<evidence type="ECO:0000256" key="7">
    <source>
        <dbReference type="ARBA" id="ARBA00022729"/>
    </source>
</evidence>
<protein>
    <recommendedName>
        <fullName evidence="17">Karyogamy protein 5</fullName>
    </recommendedName>
</protein>
<comment type="function">
    <text evidence="1">Required for nuclear membrane fusion during karyogamy.</text>
</comment>
<dbReference type="OrthoDB" id="5311848at2759"/>
<keyword evidence="10 13" id="KW-0472">Membrane</keyword>
<feature type="chain" id="PRO_5025540057" description="Karyogamy protein 5" evidence="14">
    <location>
        <begin position="25"/>
        <end position="447"/>
    </location>
</feature>
<evidence type="ECO:0008006" key="17">
    <source>
        <dbReference type="Google" id="ProtNLM"/>
    </source>
</evidence>
<evidence type="ECO:0000256" key="3">
    <source>
        <dbReference type="ARBA" id="ARBA00004586"/>
    </source>
</evidence>
<evidence type="ECO:0000256" key="14">
    <source>
        <dbReference type="SAM" id="SignalP"/>
    </source>
</evidence>
<dbReference type="PANTHER" id="PTHR28012:SF1">
    <property type="entry name" value="NUCLEAR FUSION PROTEIN KAR5"/>
    <property type="match status" value="1"/>
</dbReference>
<comment type="subcellular location">
    <subcellularLocation>
        <location evidence="3">Endoplasmic reticulum membrane</location>
    </subcellularLocation>
    <subcellularLocation>
        <location evidence="2">Nucleus membrane</location>
    </subcellularLocation>
</comment>
<evidence type="ECO:0000256" key="13">
    <source>
        <dbReference type="SAM" id="Phobius"/>
    </source>
</evidence>
<evidence type="ECO:0000256" key="6">
    <source>
        <dbReference type="ARBA" id="ARBA00022692"/>
    </source>
</evidence>
<dbReference type="GO" id="GO:0000742">
    <property type="term" value="P:karyogamy involved in conjugation with cellular fusion"/>
    <property type="evidence" value="ECO:0007669"/>
    <property type="project" value="InterPro"/>
</dbReference>
<evidence type="ECO:0000313" key="15">
    <source>
        <dbReference type="EMBL" id="KAF2452917.1"/>
    </source>
</evidence>
<feature type="signal peptide" evidence="14">
    <location>
        <begin position="1"/>
        <end position="24"/>
    </location>
</feature>
<keyword evidence="8" id="KW-0256">Endoplasmic reticulum</keyword>
<dbReference type="AlphaFoldDB" id="A0A6A6NN73"/>
<proteinExistence type="inferred from homology"/>
<keyword evidence="11" id="KW-0325">Glycoprotein</keyword>
<evidence type="ECO:0000313" key="16">
    <source>
        <dbReference type="Proteomes" id="UP000799766"/>
    </source>
</evidence>
<keyword evidence="6 13" id="KW-0812">Transmembrane</keyword>
<sequence length="447" mass="48495">MHLPSLHALIMRFALLVFFVGVLAADNSAPSGDSSNLSDLEALLKGNTLDTARNFVFAEAVRVLQKMEPASYCAHKATTDLVSSCQSLERPDTSPDFNFDKLIETVPSVYAVRLAACELSEAGVILPPDCDFIMSTTFVGFSSLPASDQEAVHEKLATSLKVCLERLSHYPQSWTSYSNARQSSVLICHACRSAIEEQELNDRYRRMAEMGASFSESLAQQMSAYMAELREDAEVVQANMRELKLTQEVIVESTNHVLHEIHRAYAKSVASINQTFKTVEEYGLDLMDNMDHSQAALAKSFEDLLDTRNEIQSTSEYVAANAAEVTIAMDEVKKSLPSLGRHLEALAGLGGLAIVMFGLYLVGGKVAGYTAIVVVFCAGAVMSLPTLEMQQYVPEIKGRLSKISAAPEDALMGFVAALVVVAIGASLIALFKGFNKHHGANGGKLPQ</sequence>
<evidence type="ECO:0000256" key="2">
    <source>
        <dbReference type="ARBA" id="ARBA00004126"/>
    </source>
</evidence>
<evidence type="ECO:0000256" key="1">
    <source>
        <dbReference type="ARBA" id="ARBA00003389"/>
    </source>
</evidence>
<keyword evidence="16" id="KW-1185">Reference proteome</keyword>
<keyword evidence="5" id="KW-0415">Karyogamy</keyword>
<keyword evidence="9 13" id="KW-1133">Transmembrane helix</keyword>
<dbReference type="GO" id="GO:0031965">
    <property type="term" value="C:nuclear membrane"/>
    <property type="evidence" value="ECO:0007669"/>
    <property type="project" value="UniProtKB-SubCell"/>
</dbReference>
<evidence type="ECO:0000256" key="10">
    <source>
        <dbReference type="ARBA" id="ARBA00023136"/>
    </source>
</evidence>
<dbReference type="GO" id="GO:0005789">
    <property type="term" value="C:endoplasmic reticulum membrane"/>
    <property type="evidence" value="ECO:0007669"/>
    <property type="project" value="UniProtKB-SubCell"/>
</dbReference>
<evidence type="ECO:0000256" key="11">
    <source>
        <dbReference type="ARBA" id="ARBA00023180"/>
    </source>
</evidence>
<evidence type="ECO:0000256" key="4">
    <source>
        <dbReference type="ARBA" id="ARBA00010473"/>
    </source>
</evidence>
<dbReference type="InterPro" id="IPR007292">
    <property type="entry name" value="Nuclear_fusion_Kar5"/>
</dbReference>
<keyword evidence="12" id="KW-0539">Nucleus</keyword>
<name>A0A6A6NN73_9PEZI</name>
<evidence type="ECO:0000256" key="9">
    <source>
        <dbReference type="ARBA" id="ARBA00022989"/>
    </source>
</evidence>
<gene>
    <name evidence="15" type="ORF">BDY21DRAFT_424840</name>
</gene>
<organism evidence="15 16">
    <name type="scientific">Lineolata rhizophorae</name>
    <dbReference type="NCBI Taxonomy" id="578093"/>
    <lineage>
        <taxon>Eukaryota</taxon>
        <taxon>Fungi</taxon>
        <taxon>Dikarya</taxon>
        <taxon>Ascomycota</taxon>
        <taxon>Pezizomycotina</taxon>
        <taxon>Dothideomycetes</taxon>
        <taxon>Dothideomycetes incertae sedis</taxon>
        <taxon>Lineolatales</taxon>
        <taxon>Lineolataceae</taxon>
        <taxon>Lineolata</taxon>
    </lineage>
</organism>